<evidence type="ECO:0000313" key="12">
    <source>
        <dbReference type="EMBL" id="OYQ32625.1"/>
    </source>
</evidence>
<evidence type="ECO:0000256" key="5">
    <source>
        <dbReference type="ARBA" id="ARBA00022618"/>
    </source>
</evidence>
<comment type="subcellular location">
    <subcellularLocation>
        <location evidence="10">Cell inner membrane</location>
        <topology evidence="10">Multi-pass membrane protein</topology>
    </subcellularLocation>
    <subcellularLocation>
        <location evidence="1">Cell membrane</location>
        <topology evidence="1">Multi-pass membrane protein</topology>
    </subcellularLocation>
</comment>
<comment type="caution">
    <text evidence="12">The sequence shown here is derived from an EMBL/GenBank/DDBJ whole genome shotgun (WGS) entry which is preliminary data.</text>
</comment>
<comment type="similarity">
    <text evidence="2 10">Belongs to the ExbB/TolQ family.</text>
</comment>
<dbReference type="GO" id="GO:0051301">
    <property type="term" value="P:cell division"/>
    <property type="evidence" value="ECO:0007669"/>
    <property type="project" value="UniProtKB-UniRule"/>
</dbReference>
<keyword evidence="4 10" id="KW-0997">Cell inner membrane</keyword>
<dbReference type="AlphaFoldDB" id="A0A255YVE6"/>
<dbReference type="InterPro" id="IPR014163">
    <property type="entry name" value="Tol-Pal_TolQ"/>
</dbReference>
<keyword evidence="5 10" id="KW-0132">Cell division</keyword>
<dbReference type="InterPro" id="IPR050790">
    <property type="entry name" value="ExbB/TolQ_transport"/>
</dbReference>
<name>A0A255YVE6_9PROT</name>
<feature type="domain" description="MotA/TolQ/ExbB proton channel" evidence="11">
    <location>
        <begin position="95"/>
        <end position="224"/>
    </location>
</feature>
<keyword evidence="3 10" id="KW-1003">Cell membrane</keyword>
<organism evidence="12 13">
    <name type="scientific">Niveispirillum lacus</name>
    <dbReference type="NCBI Taxonomy" id="1981099"/>
    <lineage>
        <taxon>Bacteria</taxon>
        <taxon>Pseudomonadati</taxon>
        <taxon>Pseudomonadota</taxon>
        <taxon>Alphaproteobacteria</taxon>
        <taxon>Rhodospirillales</taxon>
        <taxon>Azospirillaceae</taxon>
        <taxon>Niveispirillum</taxon>
    </lineage>
</organism>
<feature type="transmembrane region" description="Helical" evidence="10">
    <location>
        <begin position="33"/>
        <end position="53"/>
    </location>
</feature>
<dbReference type="NCBIfam" id="TIGR02796">
    <property type="entry name" value="tolQ"/>
    <property type="match status" value="1"/>
</dbReference>
<reference evidence="12 13" key="1">
    <citation type="submission" date="2017-07" db="EMBL/GenBank/DDBJ databases">
        <title>Niveispirillum cyanobacteriorum sp. nov., isolated from cyanobacterial aggregates in a eutrophic lake.</title>
        <authorList>
            <person name="Cai H."/>
        </authorList>
    </citation>
    <scope>NUCLEOTIDE SEQUENCE [LARGE SCALE GENOMIC DNA]</scope>
    <source>
        <strain evidence="13">TH1-14</strain>
    </source>
</reference>
<comment type="subunit">
    <text evidence="10">The Tol-Pal system is composed of five core proteins: the inner membrane proteins TolA, TolQ and TolR, the periplasmic protein TolB and the outer membrane protein Pal. They form a network linking the inner and outer membranes and the peptidoglycan layer.</text>
</comment>
<dbReference type="Pfam" id="PF01618">
    <property type="entry name" value="MotA_ExbB"/>
    <property type="match status" value="1"/>
</dbReference>
<dbReference type="GO" id="GO:0043213">
    <property type="term" value="P:bacteriocin transport"/>
    <property type="evidence" value="ECO:0007669"/>
    <property type="project" value="InterPro"/>
</dbReference>
<dbReference type="HAMAP" id="MF_02202">
    <property type="entry name" value="TolQ"/>
    <property type="match status" value="1"/>
</dbReference>
<evidence type="ECO:0000256" key="7">
    <source>
        <dbReference type="ARBA" id="ARBA00022989"/>
    </source>
</evidence>
<accession>A0A255YVE6</accession>
<dbReference type="GO" id="GO:0017038">
    <property type="term" value="P:protein import"/>
    <property type="evidence" value="ECO:0007669"/>
    <property type="project" value="TreeGrafter"/>
</dbReference>
<evidence type="ECO:0000256" key="8">
    <source>
        <dbReference type="ARBA" id="ARBA00023136"/>
    </source>
</evidence>
<evidence type="ECO:0000256" key="3">
    <source>
        <dbReference type="ARBA" id="ARBA00022475"/>
    </source>
</evidence>
<dbReference type="InterPro" id="IPR002898">
    <property type="entry name" value="MotA_ExbB_proton_chnl"/>
</dbReference>
<evidence type="ECO:0000256" key="10">
    <source>
        <dbReference type="HAMAP-Rule" id="MF_02202"/>
    </source>
</evidence>
<comment type="function">
    <text evidence="10">Part of the Tol-Pal system, which plays a role in outer membrane invagination during cell division and is important for maintaining outer membrane integrity.</text>
</comment>
<evidence type="ECO:0000259" key="11">
    <source>
        <dbReference type="Pfam" id="PF01618"/>
    </source>
</evidence>
<keyword evidence="6 10" id="KW-0812">Transmembrane</keyword>
<dbReference type="PANTHER" id="PTHR30625:SF3">
    <property type="entry name" value="TOL-PAL SYSTEM PROTEIN TOLQ"/>
    <property type="match status" value="1"/>
</dbReference>
<evidence type="ECO:0000256" key="1">
    <source>
        <dbReference type="ARBA" id="ARBA00004651"/>
    </source>
</evidence>
<dbReference type="EMBL" id="NOXU01000031">
    <property type="protein sequence ID" value="OYQ32625.1"/>
    <property type="molecule type" value="Genomic_DNA"/>
</dbReference>
<evidence type="ECO:0000256" key="2">
    <source>
        <dbReference type="ARBA" id="ARBA00010442"/>
    </source>
</evidence>
<dbReference type="RefSeq" id="WP_094457659.1">
    <property type="nucleotide sequence ID" value="NZ_NOXU01000031.1"/>
</dbReference>
<dbReference type="OrthoDB" id="9805133at2"/>
<dbReference type="PANTHER" id="PTHR30625">
    <property type="entry name" value="PROTEIN TOLQ"/>
    <property type="match status" value="1"/>
</dbReference>
<feature type="transmembrane region" description="Helical" evidence="10">
    <location>
        <begin position="193"/>
        <end position="214"/>
    </location>
</feature>
<evidence type="ECO:0000256" key="9">
    <source>
        <dbReference type="ARBA" id="ARBA00023306"/>
    </source>
</evidence>
<keyword evidence="7 10" id="KW-1133">Transmembrane helix</keyword>
<dbReference type="Proteomes" id="UP000216998">
    <property type="component" value="Unassembled WGS sequence"/>
</dbReference>
<proteinExistence type="inferred from homology"/>
<keyword evidence="13" id="KW-1185">Reference proteome</keyword>
<evidence type="ECO:0000256" key="4">
    <source>
        <dbReference type="ARBA" id="ARBA00022519"/>
    </source>
</evidence>
<keyword evidence="9 10" id="KW-0131">Cell cycle</keyword>
<keyword evidence="8 10" id="KW-0472">Membrane</keyword>
<evidence type="ECO:0000256" key="6">
    <source>
        <dbReference type="ARBA" id="ARBA00022692"/>
    </source>
</evidence>
<sequence length="244" mass="26249">MFPTLLQAAALGGDVAPAHDMSALGLFLQADIVVKLVMLGLLAASVWTWAIIFNKMTKLRRMKAAAADFEEQFWSGGSLDQLYDQVAQAPADPFSAVFAAGMREWRHANERGLSTSGAMRANLMQRMERVMSVTVGREMADTEKYMTVLASVGSAGPFVGLFGTVWGIMGAFTNIAAQQNTSLAVVAPGIAEALFATAIGLVAAIPAVLAYNYFSSEIARFGDRLDSFVTEFSAILQRHLEERG</sequence>
<gene>
    <name evidence="10 12" type="primary">tolQ</name>
    <name evidence="12" type="ORF">CHU95_17785</name>
</gene>
<feature type="transmembrane region" description="Helical" evidence="10">
    <location>
        <begin position="147"/>
        <end position="173"/>
    </location>
</feature>
<dbReference type="GO" id="GO:0005886">
    <property type="term" value="C:plasma membrane"/>
    <property type="evidence" value="ECO:0007669"/>
    <property type="project" value="UniProtKB-SubCell"/>
</dbReference>
<evidence type="ECO:0000313" key="13">
    <source>
        <dbReference type="Proteomes" id="UP000216998"/>
    </source>
</evidence>
<protein>
    <recommendedName>
        <fullName evidence="10">Tol-Pal system protein TolQ</fullName>
    </recommendedName>
</protein>